<dbReference type="AlphaFoldDB" id="A0A3M9XJ24"/>
<evidence type="ECO:0000313" key="9">
    <source>
        <dbReference type="Proteomes" id="UP000268623"/>
    </source>
</evidence>
<sequence>MTAVLVAARLLQFLAATILFGTSLFPFYALPPGVSDETGQVAQLSRGALVLAALAASVSALAWVAVSIIDLADDPGAIFDAETMSQYFFETSFGKIWLLRLALVFALMAVALVARRRLFARNVATGLIAVVAALLLVSQAWIGHPASLPAAERLVVILAYALHVLGGALWLGALLPLGFLVASARRGETALPVAEFALRRFSPAGMGAIAAILLGGLINLTSRADSFDVLAASGWGQIAMSKAAILAGMIAAAAINRFVLMSRFSASPARSLAALTRSIVFEQAAGLLILAATAFMAVFHPPGTHH</sequence>
<dbReference type="GO" id="GO:0005886">
    <property type="term" value="C:plasma membrane"/>
    <property type="evidence" value="ECO:0007669"/>
    <property type="project" value="UniProtKB-SubCell"/>
</dbReference>
<keyword evidence="4 6" id="KW-1133">Transmembrane helix</keyword>
<comment type="subcellular location">
    <subcellularLocation>
        <location evidence="1">Cell membrane</location>
        <topology evidence="1">Multi-pass membrane protein</topology>
    </subcellularLocation>
</comment>
<feature type="transmembrane region" description="Helical" evidence="6">
    <location>
        <begin position="6"/>
        <end position="28"/>
    </location>
</feature>
<protein>
    <recommendedName>
        <fullName evidence="7">Copper resistance protein D domain-containing protein</fullName>
    </recommendedName>
</protein>
<dbReference type="InterPro" id="IPR008457">
    <property type="entry name" value="Cu-R_CopD_dom"/>
</dbReference>
<dbReference type="PANTHER" id="PTHR34820:SF4">
    <property type="entry name" value="INNER MEMBRANE PROTEIN YEBZ"/>
    <property type="match status" value="1"/>
</dbReference>
<name>A0A3M9XJ24_9HYPH</name>
<feature type="transmembrane region" description="Helical" evidence="6">
    <location>
        <begin position="96"/>
        <end position="114"/>
    </location>
</feature>
<dbReference type="Proteomes" id="UP000268623">
    <property type="component" value="Unassembled WGS sequence"/>
</dbReference>
<feature type="domain" description="Copper resistance protein D" evidence="7">
    <location>
        <begin position="197"/>
        <end position="295"/>
    </location>
</feature>
<keyword evidence="2" id="KW-1003">Cell membrane</keyword>
<dbReference type="OrthoDB" id="7032707at2"/>
<keyword evidence="3 6" id="KW-0812">Transmembrane</keyword>
<feature type="transmembrane region" description="Helical" evidence="6">
    <location>
        <begin position="279"/>
        <end position="299"/>
    </location>
</feature>
<gene>
    <name evidence="8" type="ORF">D1O30_20210</name>
</gene>
<evidence type="ECO:0000256" key="6">
    <source>
        <dbReference type="SAM" id="Phobius"/>
    </source>
</evidence>
<feature type="transmembrane region" description="Helical" evidence="6">
    <location>
        <begin position="48"/>
        <end position="69"/>
    </location>
</feature>
<dbReference type="RefSeq" id="WP_123177891.1">
    <property type="nucleotide sequence ID" value="NZ_QWDD01000003.1"/>
</dbReference>
<feature type="transmembrane region" description="Helical" evidence="6">
    <location>
        <begin position="123"/>
        <end position="142"/>
    </location>
</feature>
<organism evidence="8 9">
    <name type="scientific">Methylocystis hirsuta</name>
    <dbReference type="NCBI Taxonomy" id="369798"/>
    <lineage>
        <taxon>Bacteria</taxon>
        <taxon>Pseudomonadati</taxon>
        <taxon>Pseudomonadota</taxon>
        <taxon>Alphaproteobacteria</taxon>
        <taxon>Hyphomicrobiales</taxon>
        <taxon>Methylocystaceae</taxon>
        <taxon>Methylocystis</taxon>
    </lineage>
</organism>
<evidence type="ECO:0000256" key="2">
    <source>
        <dbReference type="ARBA" id="ARBA00022475"/>
    </source>
</evidence>
<dbReference type="InterPro" id="IPR032694">
    <property type="entry name" value="CopC/D"/>
</dbReference>
<dbReference type="Pfam" id="PF05425">
    <property type="entry name" value="CopD"/>
    <property type="match status" value="1"/>
</dbReference>
<dbReference type="EMBL" id="QWDD01000003">
    <property type="protein sequence ID" value="RNJ48147.1"/>
    <property type="molecule type" value="Genomic_DNA"/>
</dbReference>
<feature type="transmembrane region" description="Helical" evidence="6">
    <location>
        <begin position="238"/>
        <end position="259"/>
    </location>
</feature>
<proteinExistence type="predicted"/>
<evidence type="ECO:0000256" key="3">
    <source>
        <dbReference type="ARBA" id="ARBA00022692"/>
    </source>
</evidence>
<dbReference type="GO" id="GO:0006825">
    <property type="term" value="P:copper ion transport"/>
    <property type="evidence" value="ECO:0007669"/>
    <property type="project" value="InterPro"/>
</dbReference>
<evidence type="ECO:0000256" key="4">
    <source>
        <dbReference type="ARBA" id="ARBA00022989"/>
    </source>
</evidence>
<evidence type="ECO:0000256" key="5">
    <source>
        <dbReference type="ARBA" id="ARBA00023136"/>
    </source>
</evidence>
<dbReference type="PANTHER" id="PTHR34820">
    <property type="entry name" value="INNER MEMBRANE PROTEIN YEBZ"/>
    <property type="match status" value="1"/>
</dbReference>
<evidence type="ECO:0000313" key="8">
    <source>
        <dbReference type="EMBL" id="RNJ48147.1"/>
    </source>
</evidence>
<evidence type="ECO:0000259" key="7">
    <source>
        <dbReference type="Pfam" id="PF05425"/>
    </source>
</evidence>
<keyword evidence="9" id="KW-1185">Reference proteome</keyword>
<feature type="transmembrane region" description="Helical" evidence="6">
    <location>
        <begin position="201"/>
        <end position="218"/>
    </location>
</feature>
<accession>A0A3M9XJ24</accession>
<evidence type="ECO:0000256" key="1">
    <source>
        <dbReference type="ARBA" id="ARBA00004651"/>
    </source>
</evidence>
<comment type="caution">
    <text evidence="8">The sequence shown here is derived from an EMBL/GenBank/DDBJ whole genome shotgun (WGS) entry which is preliminary data.</text>
</comment>
<feature type="transmembrane region" description="Helical" evidence="6">
    <location>
        <begin position="154"/>
        <end position="180"/>
    </location>
</feature>
<keyword evidence="5 6" id="KW-0472">Membrane</keyword>
<reference evidence="8 9" key="1">
    <citation type="submission" date="2018-08" db="EMBL/GenBank/DDBJ databases">
        <title>Genome sequence of Methylocystis hirsuta CSC1, a methanotroph able to accumulate PHAs.</title>
        <authorList>
            <person name="Bordel S."/>
            <person name="Rodriguez E."/>
            <person name="Gancedo J."/>
            <person name="Munoz R."/>
        </authorList>
    </citation>
    <scope>NUCLEOTIDE SEQUENCE [LARGE SCALE GENOMIC DNA]</scope>
    <source>
        <strain evidence="8 9">CSC1</strain>
    </source>
</reference>